<gene>
    <name evidence="2" type="ORF">A8C75_18035</name>
</gene>
<protein>
    <recommendedName>
        <fullName evidence="1">HTH marR-type domain-containing protein</fullName>
    </recommendedName>
</protein>
<dbReference type="STRING" id="1821621.A8C75_18035"/>
<dbReference type="OrthoDB" id="5432081at2"/>
<dbReference type="PROSITE" id="PS50995">
    <property type="entry name" value="HTH_MARR_2"/>
    <property type="match status" value="1"/>
</dbReference>
<dbReference type="Gene3D" id="1.10.10.10">
    <property type="entry name" value="Winged helix-like DNA-binding domain superfamily/Winged helix DNA-binding domain"/>
    <property type="match status" value="1"/>
</dbReference>
<feature type="domain" description="HTH marR-type" evidence="1">
    <location>
        <begin position="1"/>
        <end position="144"/>
    </location>
</feature>
<evidence type="ECO:0000313" key="3">
    <source>
        <dbReference type="Proteomes" id="UP000078070"/>
    </source>
</evidence>
<dbReference type="GO" id="GO:0003700">
    <property type="term" value="F:DNA-binding transcription factor activity"/>
    <property type="evidence" value="ECO:0007669"/>
    <property type="project" value="InterPro"/>
</dbReference>
<dbReference type="InterPro" id="IPR039422">
    <property type="entry name" value="MarR/SlyA-like"/>
</dbReference>
<dbReference type="PANTHER" id="PTHR33164">
    <property type="entry name" value="TRANSCRIPTIONAL REGULATOR, MARR FAMILY"/>
    <property type="match status" value="1"/>
</dbReference>
<dbReference type="EMBL" id="CP015839">
    <property type="protein sequence ID" value="ANG64187.1"/>
    <property type="molecule type" value="Genomic_DNA"/>
</dbReference>
<dbReference type="Pfam" id="PF12802">
    <property type="entry name" value="MarR_2"/>
    <property type="match status" value="1"/>
</dbReference>
<dbReference type="KEGG" id="mars:A8C75_18035"/>
<organism evidence="2 3">
    <name type="scientific">Marinobacterium aestuarii</name>
    <dbReference type="NCBI Taxonomy" id="1821621"/>
    <lineage>
        <taxon>Bacteria</taxon>
        <taxon>Pseudomonadati</taxon>
        <taxon>Pseudomonadota</taxon>
        <taxon>Gammaproteobacteria</taxon>
        <taxon>Oceanospirillales</taxon>
        <taxon>Oceanospirillaceae</taxon>
        <taxon>Marinobacterium</taxon>
    </lineage>
</organism>
<keyword evidence="3" id="KW-1185">Reference proteome</keyword>
<accession>A0A1A9F1Y2</accession>
<dbReference type="SMART" id="SM00347">
    <property type="entry name" value="HTH_MARR"/>
    <property type="match status" value="1"/>
</dbReference>
<name>A0A1A9F1Y2_9GAMM</name>
<dbReference type="Proteomes" id="UP000078070">
    <property type="component" value="Chromosome"/>
</dbReference>
<dbReference type="SUPFAM" id="SSF46785">
    <property type="entry name" value="Winged helix' DNA-binding domain"/>
    <property type="match status" value="1"/>
</dbReference>
<dbReference type="InterPro" id="IPR000835">
    <property type="entry name" value="HTH_MarR-typ"/>
</dbReference>
<reference evidence="3" key="1">
    <citation type="submission" date="2016-05" db="EMBL/GenBank/DDBJ databases">
        <authorList>
            <person name="Baek K."/>
            <person name="Yang S.-J."/>
        </authorList>
    </citation>
    <scope>NUCLEOTIDE SEQUENCE [LARGE SCALE GENOMIC DNA]</scope>
    <source>
        <strain evidence="3">ST58-10</strain>
    </source>
</reference>
<dbReference type="InterPro" id="IPR036390">
    <property type="entry name" value="WH_DNA-bd_sf"/>
</dbReference>
<reference evidence="2 3" key="2">
    <citation type="journal article" date="2018" name="Int. J. Syst. Evol. Microbiol.">
        <title>Marinobacterium aestuarii sp. nov., a benzene-degrading marine bacterium isolated from estuary sediment.</title>
        <authorList>
            <person name="Bae S.S."/>
            <person name="Jung J."/>
            <person name="Chung D."/>
            <person name="Baek K."/>
        </authorList>
    </citation>
    <scope>NUCLEOTIDE SEQUENCE [LARGE SCALE GENOMIC DNA]</scope>
    <source>
        <strain evidence="2 3">ST58-10</strain>
    </source>
</reference>
<proteinExistence type="predicted"/>
<dbReference type="AlphaFoldDB" id="A0A1A9F1Y2"/>
<dbReference type="InterPro" id="IPR036388">
    <property type="entry name" value="WH-like_DNA-bd_sf"/>
</dbReference>
<sequence length="144" mass="16459">MKPRLREHTVTTWARLVRTETTLIDRVQKALKAAKLPPLGWYDVLLELKRAPGGELRQYEIGAQTLLTKYNLSRLVDRLQREGLVERHACAEDGRGNLVRITAAGVELLQRMWPVYGAVLEQQFESRLSADEILALDNILQKLD</sequence>
<dbReference type="GO" id="GO:0006950">
    <property type="term" value="P:response to stress"/>
    <property type="evidence" value="ECO:0007669"/>
    <property type="project" value="TreeGrafter"/>
</dbReference>
<dbReference type="RefSeq" id="WP_067385574.1">
    <property type="nucleotide sequence ID" value="NZ_CP015839.1"/>
</dbReference>
<dbReference type="PANTHER" id="PTHR33164:SF104">
    <property type="entry name" value="TRANSCRIPTIONAL REGULATORY PROTEIN"/>
    <property type="match status" value="1"/>
</dbReference>
<evidence type="ECO:0000313" key="2">
    <source>
        <dbReference type="EMBL" id="ANG64187.1"/>
    </source>
</evidence>
<evidence type="ECO:0000259" key="1">
    <source>
        <dbReference type="PROSITE" id="PS50995"/>
    </source>
</evidence>
<dbReference type="PRINTS" id="PR00598">
    <property type="entry name" value="HTHMARR"/>
</dbReference>